<dbReference type="PATRIC" id="fig|1123269.5.peg.1028"/>
<feature type="domain" description="HTH luxR-type" evidence="5">
    <location>
        <begin position="143"/>
        <end position="208"/>
    </location>
</feature>
<evidence type="ECO:0000313" key="8">
    <source>
        <dbReference type="Proteomes" id="UP000018851"/>
    </source>
</evidence>
<dbReference type="InterPro" id="IPR036388">
    <property type="entry name" value="WH-like_DNA-bd_sf"/>
</dbReference>
<evidence type="ECO:0000259" key="5">
    <source>
        <dbReference type="PROSITE" id="PS50043"/>
    </source>
</evidence>
<dbReference type="GO" id="GO:0003677">
    <property type="term" value="F:DNA binding"/>
    <property type="evidence" value="ECO:0007669"/>
    <property type="project" value="UniProtKB-KW"/>
</dbReference>
<dbReference type="PROSITE" id="PS00622">
    <property type="entry name" value="HTH_LUXR_1"/>
    <property type="match status" value="1"/>
</dbReference>
<dbReference type="Pfam" id="PF00072">
    <property type="entry name" value="Response_reg"/>
    <property type="match status" value="1"/>
</dbReference>
<dbReference type="CDD" id="cd06170">
    <property type="entry name" value="LuxR_C_like"/>
    <property type="match status" value="1"/>
</dbReference>
<reference evidence="7 8" key="1">
    <citation type="submission" date="2013-07" db="EMBL/GenBank/DDBJ databases">
        <title>Completed genome of Sphingomonas sanxanigenens NX02.</title>
        <authorList>
            <person name="Ma T."/>
            <person name="Huang H."/>
            <person name="Wu M."/>
            <person name="Li X."/>
            <person name="Li G."/>
        </authorList>
    </citation>
    <scope>NUCLEOTIDE SEQUENCE [LARGE SCALE GENOMIC DNA]</scope>
    <source>
        <strain evidence="7 8">NX02</strain>
    </source>
</reference>
<feature type="modified residue" description="4-aspartylphosphate" evidence="4">
    <location>
        <position position="62"/>
    </location>
</feature>
<dbReference type="InterPro" id="IPR011006">
    <property type="entry name" value="CheY-like_superfamily"/>
</dbReference>
<keyword evidence="8" id="KW-1185">Reference proteome</keyword>
<evidence type="ECO:0000256" key="3">
    <source>
        <dbReference type="ARBA" id="ARBA00023163"/>
    </source>
</evidence>
<sequence>MGMPACAESDAPTVVVIDDDESVREALGGLFLSVGLATESYGSVQAYLAADRPDRAGCLVLDIRLPGRSGLEFQEALARADTRQSVVLISAHVDVQMAVRAMKAGAVDVLTKPVREEDLLEAVHRAIAADGMRRSEAERNAAVRARYAMLTERERQIMALVTSGLLNKQIANEVGIAEATVKLHRGHVMRKMAADSVADLVRMTDLLGPGCAAAAADPVVAGR</sequence>
<evidence type="ECO:0000256" key="4">
    <source>
        <dbReference type="PROSITE-ProRule" id="PRU00169"/>
    </source>
</evidence>
<dbReference type="AlphaFoldDB" id="W0AAU4"/>
<dbReference type="SMART" id="SM00421">
    <property type="entry name" value="HTH_LUXR"/>
    <property type="match status" value="1"/>
</dbReference>
<dbReference type="GO" id="GO:0006355">
    <property type="term" value="P:regulation of DNA-templated transcription"/>
    <property type="evidence" value="ECO:0007669"/>
    <property type="project" value="InterPro"/>
</dbReference>
<dbReference type="SUPFAM" id="SSF52172">
    <property type="entry name" value="CheY-like"/>
    <property type="match status" value="1"/>
</dbReference>
<dbReference type="PRINTS" id="PR00038">
    <property type="entry name" value="HTHLUXR"/>
</dbReference>
<dbReference type="Proteomes" id="UP000018851">
    <property type="component" value="Chromosome"/>
</dbReference>
<dbReference type="PANTHER" id="PTHR44688">
    <property type="entry name" value="DNA-BINDING TRANSCRIPTIONAL ACTIVATOR DEVR_DOSR"/>
    <property type="match status" value="1"/>
</dbReference>
<evidence type="ECO:0008006" key="9">
    <source>
        <dbReference type="Google" id="ProtNLM"/>
    </source>
</evidence>
<keyword evidence="3" id="KW-0804">Transcription</keyword>
<dbReference type="PROSITE" id="PS50043">
    <property type="entry name" value="HTH_LUXR_2"/>
    <property type="match status" value="1"/>
</dbReference>
<dbReference type="PROSITE" id="PS50110">
    <property type="entry name" value="RESPONSE_REGULATORY"/>
    <property type="match status" value="1"/>
</dbReference>
<name>W0AAU4_9SPHN</name>
<dbReference type="EMBL" id="CP006644">
    <property type="protein sequence ID" value="AHE52795.1"/>
    <property type="molecule type" value="Genomic_DNA"/>
</dbReference>
<evidence type="ECO:0000256" key="1">
    <source>
        <dbReference type="ARBA" id="ARBA00023015"/>
    </source>
</evidence>
<dbReference type="Gene3D" id="3.40.50.2300">
    <property type="match status" value="1"/>
</dbReference>
<accession>W0AAU4</accession>
<dbReference type="SMART" id="SM00448">
    <property type="entry name" value="REC"/>
    <property type="match status" value="1"/>
</dbReference>
<dbReference type="InterPro" id="IPR001789">
    <property type="entry name" value="Sig_transdc_resp-reg_receiver"/>
</dbReference>
<dbReference type="PANTHER" id="PTHR44688:SF16">
    <property type="entry name" value="DNA-BINDING TRANSCRIPTIONAL ACTIVATOR DEVR_DOSR"/>
    <property type="match status" value="1"/>
</dbReference>
<dbReference type="InterPro" id="IPR000792">
    <property type="entry name" value="Tscrpt_reg_LuxR_C"/>
</dbReference>
<keyword evidence="2" id="KW-0238">DNA-binding</keyword>
<evidence type="ECO:0000259" key="6">
    <source>
        <dbReference type="PROSITE" id="PS50110"/>
    </source>
</evidence>
<gene>
    <name evidence="7" type="ORF">NX02_05275</name>
</gene>
<feature type="domain" description="Response regulatory" evidence="6">
    <location>
        <begin position="13"/>
        <end position="127"/>
    </location>
</feature>
<proteinExistence type="predicted"/>
<evidence type="ECO:0000313" key="7">
    <source>
        <dbReference type="EMBL" id="AHE52795.1"/>
    </source>
</evidence>
<protein>
    <recommendedName>
        <fullName evidence="9">Chemotaxis protein CheY</fullName>
    </recommendedName>
</protein>
<dbReference type="eggNOG" id="COG4566">
    <property type="taxonomic scope" value="Bacteria"/>
</dbReference>
<dbReference type="Pfam" id="PF00196">
    <property type="entry name" value="GerE"/>
    <property type="match status" value="1"/>
</dbReference>
<dbReference type="GO" id="GO:0000160">
    <property type="term" value="P:phosphorelay signal transduction system"/>
    <property type="evidence" value="ECO:0007669"/>
    <property type="project" value="InterPro"/>
</dbReference>
<keyword evidence="1" id="KW-0805">Transcription regulation</keyword>
<evidence type="ECO:0000256" key="2">
    <source>
        <dbReference type="ARBA" id="ARBA00023125"/>
    </source>
</evidence>
<dbReference type="HOGENOM" id="CLU_000445_90_4_5"/>
<organism evidence="7 8">
    <name type="scientific">Sphingomonas sanxanigenens DSM 19645 = NX02</name>
    <dbReference type="NCBI Taxonomy" id="1123269"/>
    <lineage>
        <taxon>Bacteria</taxon>
        <taxon>Pseudomonadati</taxon>
        <taxon>Pseudomonadota</taxon>
        <taxon>Alphaproteobacteria</taxon>
        <taxon>Sphingomonadales</taxon>
        <taxon>Sphingomonadaceae</taxon>
        <taxon>Sphingomonas</taxon>
    </lineage>
</organism>
<dbReference type="STRING" id="1123269.NX02_05275"/>
<dbReference type="KEGG" id="ssan:NX02_05275"/>
<dbReference type="Gene3D" id="1.10.10.10">
    <property type="entry name" value="Winged helix-like DNA-binding domain superfamily/Winged helix DNA-binding domain"/>
    <property type="match status" value="1"/>
</dbReference>
<keyword evidence="4" id="KW-0597">Phosphoprotein</keyword>